<dbReference type="OrthoDB" id="4316991at2"/>
<evidence type="ECO:0000313" key="2">
    <source>
        <dbReference type="EMBL" id="OQD56754.1"/>
    </source>
</evidence>
<feature type="signal peptide" evidence="1">
    <location>
        <begin position="1"/>
        <end position="28"/>
    </location>
</feature>
<name>A0A1V6MWC9_9ACTN</name>
<sequence length="118" mass="12269">MRSNFVRTVAITGLAAAGLFASAATATAAPVSAVAAPSASPAGISAAPSCVYLYQTDYIRDGQYRSLANARNDCGYTIRTRMIWVGTTDGACFSLAPGQSHGESKPGTRPYVSELRDC</sequence>
<dbReference type="AlphaFoldDB" id="A0A1V6MWC9"/>
<organism evidence="2 3">
    <name type="scientific">Streptomyces phaeoluteigriseus</name>
    <dbReference type="NCBI Taxonomy" id="114686"/>
    <lineage>
        <taxon>Bacteria</taxon>
        <taxon>Bacillati</taxon>
        <taxon>Actinomycetota</taxon>
        <taxon>Actinomycetes</taxon>
        <taxon>Kitasatosporales</taxon>
        <taxon>Streptomycetaceae</taxon>
        <taxon>Streptomyces</taxon>
        <taxon>Streptomyces aurantiacus group</taxon>
    </lineage>
</organism>
<dbReference type="GO" id="GO:0015066">
    <property type="term" value="F:alpha-amylase inhibitor activity"/>
    <property type="evidence" value="ECO:0007669"/>
    <property type="project" value="InterPro"/>
</dbReference>
<dbReference type="EMBL" id="MPOH02000008">
    <property type="protein sequence ID" value="OQD56754.1"/>
    <property type="molecule type" value="Genomic_DNA"/>
</dbReference>
<gene>
    <name evidence="2" type="ORF">BM536_007185</name>
</gene>
<reference evidence="3" key="1">
    <citation type="submission" date="2016-11" db="EMBL/GenBank/DDBJ databases">
        <authorList>
            <person name="Schniete J.K."/>
            <person name="Salih T."/>
            <person name="Algora Gallardo L."/>
            <person name="Martinez Fernandez S."/>
            <person name="Herron P.R."/>
        </authorList>
    </citation>
    <scope>NUCLEOTIDE SEQUENCE [LARGE SCALE GENOMIC DNA]</scope>
    <source>
        <strain evidence="3">DSM 41896</strain>
    </source>
</reference>
<dbReference type="RefSeq" id="WP_073494216.1">
    <property type="nucleotide sequence ID" value="NZ_MPOH02000008.1"/>
</dbReference>
<comment type="caution">
    <text evidence="2">The sequence shown here is derived from an EMBL/GenBank/DDBJ whole genome shotgun (WGS) entry which is preliminary data.</text>
</comment>
<reference evidence="2 3" key="2">
    <citation type="submission" date="2017-02" db="EMBL/GenBank/DDBJ databases">
        <title>Draft genome sequence of Streptomyces phaeoluteigriseus type strain DSM41896.</title>
        <authorList>
            <person name="Salih T.S."/>
            <person name="Algora Gallardo L."/>
            <person name="Melo Santos T."/>
            <person name="Filgueira Martinez S."/>
            <person name="Herron P.R."/>
        </authorList>
    </citation>
    <scope>NUCLEOTIDE SEQUENCE [LARGE SCALE GENOMIC DNA]</scope>
    <source>
        <strain evidence="2 3">DSM 41896</strain>
    </source>
</reference>
<dbReference type="InterPro" id="IPR036379">
    <property type="entry name" value="A-amylase_inhib_sf"/>
</dbReference>
<evidence type="ECO:0000256" key="1">
    <source>
        <dbReference type="SAM" id="SignalP"/>
    </source>
</evidence>
<keyword evidence="1" id="KW-0732">Signal</keyword>
<evidence type="ECO:0008006" key="4">
    <source>
        <dbReference type="Google" id="ProtNLM"/>
    </source>
</evidence>
<dbReference type="Proteomes" id="UP000184286">
    <property type="component" value="Unassembled WGS sequence"/>
</dbReference>
<evidence type="ECO:0000313" key="3">
    <source>
        <dbReference type="Proteomes" id="UP000184286"/>
    </source>
</evidence>
<proteinExistence type="predicted"/>
<accession>A0A1V6MWC9</accession>
<protein>
    <recommendedName>
        <fullName evidence="4">Beta-Ig-H3/fasciclin</fullName>
    </recommendedName>
</protein>
<feature type="chain" id="PRO_5012438369" description="Beta-Ig-H3/fasciclin" evidence="1">
    <location>
        <begin position="29"/>
        <end position="118"/>
    </location>
</feature>
<dbReference type="Gene3D" id="2.60.40.20">
    <property type="entry name" value="Alpha-amylase inhibitor"/>
    <property type="match status" value="1"/>
</dbReference>